<organism evidence="4 5">
    <name type="scientific">Bacillus cereus</name>
    <dbReference type="NCBI Taxonomy" id="1396"/>
    <lineage>
        <taxon>Bacteria</taxon>
        <taxon>Bacillati</taxon>
        <taxon>Bacillota</taxon>
        <taxon>Bacilli</taxon>
        <taxon>Bacillales</taxon>
        <taxon>Bacillaceae</taxon>
        <taxon>Bacillus</taxon>
        <taxon>Bacillus cereus group</taxon>
    </lineage>
</organism>
<dbReference type="Proteomes" id="UP000076482">
    <property type="component" value="Unassembled WGS sequence"/>
</dbReference>
<evidence type="ECO:0000313" key="5">
    <source>
        <dbReference type="Proteomes" id="UP000076482"/>
    </source>
</evidence>
<protein>
    <recommendedName>
        <fullName evidence="3">DUF4352 domain-containing protein</fullName>
    </recommendedName>
</protein>
<dbReference type="AlphaFoldDB" id="A0A164N8R0"/>
<feature type="region of interest" description="Disordered" evidence="2">
    <location>
        <begin position="24"/>
        <end position="44"/>
    </location>
</feature>
<name>A0A164N8R0_BACCE</name>
<dbReference type="Gene3D" id="2.60.40.1240">
    <property type="match status" value="1"/>
</dbReference>
<reference evidence="4 5" key="1">
    <citation type="submission" date="2015-09" db="EMBL/GenBank/DDBJ databases">
        <title>Bacillus cereus food isolates.</title>
        <authorList>
            <person name="Boekhorst J."/>
        </authorList>
    </citation>
    <scope>NUCLEOTIDE SEQUENCE [LARGE SCALE GENOMIC DNA]</scope>
    <source>
        <strain evidence="4 5">B4088</strain>
    </source>
</reference>
<dbReference type="PATRIC" id="fig|1396.535.peg.3711"/>
<dbReference type="EMBL" id="LJKE01000060">
    <property type="protein sequence ID" value="KZD62904.1"/>
    <property type="molecule type" value="Genomic_DNA"/>
</dbReference>
<dbReference type="RefSeq" id="WP_063261756.1">
    <property type="nucleotide sequence ID" value="NZ_LJKE01000060.1"/>
</dbReference>
<gene>
    <name evidence="4" type="ORF">B4088_3513</name>
</gene>
<accession>A0A164N8R0</accession>
<sequence>MKKRYIIGGIVAAVIAIGAATGGNDEPKKVDSKGKTEQKATETKKDFKVGDAIEQKGYKMTVTGVEKKDSLGEFSNAPEGSEYVIANVEFENVGEKNLPYNNMYFSMQNSDNVIVNTSVEGFTLNDSLKSGELAAGGKVAGKVVFEAKKGDNNLTLIYKPLNFSNVEIKVALQ</sequence>
<evidence type="ECO:0000259" key="3">
    <source>
        <dbReference type="Pfam" id="PF11611"/>
    </source>
</evidence>
<feature type="compositionally biased region" description="Basic and acidic residues" evidence="2">
    <location>
        <begin position="25"/>
        <end position="44"/>
    </location>
</feature>
<dbReference type="Pfam" id="PF11611">
    <property type="entry name" value="DUF4352"/>
    <property type="match status" value="1"/>
</dbReference>
<evidence type="ECO:0000256" key="1">
    <source>
        <dbReference type="ARBA" id="ARBA00022729"/>
    </source>
</evidence>
<feature type="domain" description="DUF4352" evidence="3">
    <location>
        <begin position="47"/>
        <end position="165"/>
    </location>
</feature>
<dbReference type="InterPro" id="IPR029050">
    <property type="entry name" value="Immunoprotect_excell_Ig-like"/>
</dbReference>
<evidence type="ECO:0000313" key="4">
    <source>
        <dbReference type="EMBL" id="KZD62904.1"/>
    </source>
</evidence>
<keyword evidence="1" id="KW-0732">Signal</keyword>
<comment type="caution">
    <text evidence="4">The sequence shown here is derived from an EMBL/GenBank/DDBJ whole genome shotgun (WGS) entry which is preliminary data.</text>
</comment>
<proteinExistence type="predicted"/>
<evidence type="ECO:0000256" key="2">
    <source>
        <dbReference type="SAM" id="MobiDB-lite"/>
    </source>
</evidence>
<dbReference type="InterPro" id="IPR029051">
    <property type="entry name" value="DUF4352"/>
</dbReference>